<feature type="compositionally biased region" description="Acidic residues" evidence="1">
    <location>
        <begin position="65"/>
        <end position="75"/>
    </location>
</feature>
<dbReference type="Proteomes" id="UP000694380">
    <property type="component" value="Unplaced"/>
</dbReference>
<organism evidence="2 3">
    <name type="scientific">Chrysemys picta bellii</name>
    <name type="common">Western painted turtle</name>
    <name type="synonym">Emys bellii</name>
    <dbReference type="NCBI Taxonomy" id="8478"/>
    <lineage>
        <taxon>Eukaryota</taxon>
        <taxon>Metazoa</taxon>
        <taxon>Chordata</taxon>
        <taxon>Craniata</taxon>
        <taxon>Vertebrata</taxon>
        <taxon>Euteleostomi</taxon>
        <taxon>Archelosauria</taxon>
        <taxon>Testudinata</taxon>
        <taxon>Testudines</taxon>
        <taxon>Cryptodira</taxon>
        <taxon>Durocryptodira</taxon>
        <taxon>Testudinoidea</taxon>
        <taxon>Emydidae</taxon>
        <taxon>Chrysemys</taxon>
    </lineage>
</organism>
<evidence type="ECO:0000313" key="3">
    <source>
        <dbReference type="Proteomes" id="UP000694380"/>
    </source>
</evidence>
<reference evidence="2" key="1">
    <citation type="submission" date="2025-08" db="UniProtKB">
        <authorList>
            <consortium name="Ensembl"/>
        </authorList>
    </citation>
    <scope>IDENTIFICATION</scope>
</reference>
<evidence type="ECO:0000313" key="2">
    <source>
        <dbReference type="Ensembl" id="ENSCPBP00000021754.1"/>
    </source>
</evidence>
<dbReference type="AlphaFoldDB" id="A0A8C3HQ63"/>
<evidence type="ECO:0000256" key="1">
    <source>
        <dbReference type="SAM" id="MobiDB-lite"/>
    </source>
</evidence>
<feature type="region of interest" description="Disordered" evidence="1">
    <location>
        <begin position="1"/>
        <end position="101"/>
    </location>
</feature>
<sequence length="101" mass="10795">MKHFSCNADPGIDPRFPDFQPSASPTNPSIPEHEEIEGSDASLRLGQTHSPSAMAGEPQQPQPSPDEECAQEEDDQSHNARGIPPLSHLPVSHEASGAVPH</sequence>
<reference evidence="2" key="2">
    <citation type="submission" date="2025-09" db="UniProtKB">
        <authorList>
            <consortium name="Ensembl"/>
        </authorList>
    </citation>
    <scope>IDENTIFICATION</scope>
</reference>
<keyword evidence="3" id="KW-1185">Reference proteome</keyword>
<dbReference type="GeneTree" id="ENSGT00950000185703"/>
<dbReference type="Ensembl" id="ENSCPBT00000025622.1">
    <property type="protein sequence ID" value="ENSCPBP00000021754.1"/>
    <property type="gene ID" value="ENSCPBG00000015621.1"/>
</dbReference>
<name>A0A8C3HQ63_CHRPI</name>
<accession>A0A8C3HQ63</accession>
<protein>
    <submittedName>
        <fullName evidence="2">Uncharacterized protein</fullName>
    </submittedName>
</protein>
<proteinExistence type="predicted"/>